<keyword evidence="2" id="KW-0812">Transmembrane</keyword>
<evidence type="ECO:0000313" key="3">
    <source>
        <dbReference type="EMBL" id="CAI9919368.1"/>
    </source>
</evidence>
<dbReference type="EMBL" id="CATOUU010000171">
    <property type="protein sequence ID" value="CAI9919368.1"/>
    <property type="molecule type" value="Genomic_DNA"/>
</dbReference>
<keyword evidence="2" id="KW-1133">Transmembrane helix</keyword>
<accession>A0AA86NHV6</accession>
<evidence type="ECO:0000256" key="2">
    <source>
        <dbReference type="SAM" id="Phobius"/>
    </source>
</evidence>
<comment type="caution">
    <text evidence="3">The sequence shown here is derived from an EMBL/GenBank/DDBJ whole genome shotgun (WGS) entry which is preliminary data.</text>
</comment>
<sequence>MHVNVIIQKVLQDQILMIVIVAGKLIRRYLAGNVLNVIRILFLKRINVFVMSQLVSQILIMVVKTAGITTRLLIKERVSLVLQVLFSIMESVCAMSQLALFNLDFCVNCWLAGKEVKLSQCKPCSVGAIFILNQCTCDQVAGFAGSDPTACDKCWEKNMIVSNNQCVPCSSGAYFNQNICNCDQENGFAGVDPSQCSDCQSNSQFVINSECHTCEDQDNNSIFNGNNECTCTSKYILKDGICKKVVQLKNIAIIIALPICFIIIILAVIIIVLMKRKRDKEEDKLQNQTQAKHENNKQTKQQIIIQQYYYLFIILLINQLFQLMKTHTFYFIAFFEYYINDQQLIVFQFYFNIFISPPL</sequence>
<protein>
    <submittedName>
        <fullName evidence="3">Growth factor receptor cysteine-rich domain superfamily</fullName>
    </submittedName>
    <submittedName>
        <fullName evidence="4">Growth_factor receptor cysteine-rich domain superfamily</fullName>
    </submittedName>
</protein>
<dbReference type="SUPFAM" id="SSF57184">
    <property type="entry name" value="Growth factor receptor domain"/>
    <property type="match status" value="1"/>
</dbReference>
<dbReference type="InterPro" id="IPR009030">
    <property type="entry name" value="Growth_fac_rcpt_cys_sf"/>
</dbReference>
<dbReference type="AlphaFoldDB" id="A0AA86NHV6"/>
<evidence type="ECO:0000313" key="4">
    <source>
        <dbReference type="EMBL" id="CAL5978006.1"/>
    </source>
</evidence>
<evidence type="ECO:0000256" key="1">
    <source>
        <dbReference type="SAM" id="Coils"/>
    </source>
</evidence>
<dbReference type="Proteomes" id="UP001642409">
    <property type="component" value="Unassembled WGS sequence"/>
</dbReference>
<reference evidence="3" key="1">
    <citation type="submission" date="2023-06" db="EMBL/GenBank/DDBJ databases">
        <authorList>
            <person name="Kurt Z."/>
        </authorList>
    </citation>
    <scope>NUCLEOTIDE SEQUENCE</scope>
</reference>
<feature type="transmembrane region" description="Helical" evidence="2">
    <location>
        <begin position="308"/>
        <end position="324"/>
    </location>
</feature>
<proteinExistence type="predicted"/>
<organism evidence="3">
    <name type="scientific">Hexamita inflata</name>
    <dbReference type="NCBI Taxonomy" id="28002"/>
    <lineage>
        <taxon>Eukaryota</taxon>
        <taxon>Metamonada</taxon>
        <taxon>Diplomonadida</taxon>
        <taxon>Hexamitidae</taxon>
        <taxon>Hexamitinae</taxon>
        <taxon>Hexamita</taxon>
    </lineage>
</organism>
<keyword evidence="5" id="KW-1185">Reference proteome</keyword>
<evidence type="ECO:0000313" key="5">
    <source>
        <dbReference type="Proteomes" id="UP001642409"/>
    </source>
</evidence>
<dbReference type="EMBL" id="CAXDID020000008">
    <property type="protein sequence ID" value="CAL5978006.1"/>
    <property type="molecule type" value="Genomic_DNA"/>
</dbReference>
<gene>
    <name evidence="4" type="ORF">HINF_LOCUS4583</name>
    <name evidence="3" type="ORF">HINF_LOCUS7013</name>
</gene>
<feature type="coiled-coil region" evidence="1">
    <location>
        <begin position="271"/>
        <end position="298"/>
    </location>
</feature>
<keyword evidence="1" id="KW-0175">Coiled coil</keyword>
<feature type="transmembrane region" description="Helical" evidence="2">
    <location>
        <begin position="251"/>
        <end position="274"/>
    </location>
</feature>
<name>A0AA86NHV6_9EUKA</name>
<keyword evidence="2" id="KW-0472">Membrane</keyword>
<reference evidence="4 5" key="2">
    <citation type="submission" date="2024-07" db="EMBL/GenBank/DDBJ databases">
        <authorList>
            <person name="Akdeniz Z."/>
        </authorList>
    </citation>
    <scope>NUCLEOTIDE SEQUENCE [LARGE SCALE GENOMIC DNA]</scope>
</reference>
<keyword evidence="3" id="KW-0675">Receptor</keyword>